<dbReference type="Pfam" id="PF13181">
    <property type="entry name" value="TPR_8"/>
    <property type="match status" value="1"/>
</dbReference>
<feature type="repeat" description="TPR" evidence="3">
    <location>
        <begin position="607"/>
        <end position="640"/>
    </location>
</feature>
<evidence type="ECO:0000313" key="6">
    <source>
        <dbReference type="Proteomes" id="UP001495147"/>
    </source>
</evidence>
<accession>A0ABV0G1U6</accession>
<dbReference type="InterPro" id="IPR056832">
    <property type="entry name" value="ARM_TT21_2nd"/>
</dbReference>
<dbReference type="SMART" id="SM00028">
    <property type="entry name" value="TPR"/>
    <property type="match status" value="10"/>
</dbReference>
<evidence type="ECO:0000259" key="4">
    <source>
        <dbReference type="Pfam" id="PF25060"/>
    </source>
</evidence>
<dbReference type="PANTHER" id="PTHR45586:SF14">
    <property type="entry name" value="TETRATRICOPEPTIDE TPR_2 REPEAT PROTEIN"/>
    <property type="match status" value="1"/>
</dbReference>
<dbReference type="Gene3D" id="1.25.40.10">
    <property type="entry name" value="Tetratricopeptide repeat domain"/>
    <property type="match status" value="5"/>
</dbReference>
<dbReference type="InterPro" id="IPR051012">
    <property type="entry name" value="CellSynth/LPSAsmb/PSIAsmb"/>
</dbReference>
<dbReference type="PANTHER" id="PTHR45586">
    <property type="entry name" value="TPR REPEAT-CONTAINING PROTEIN PA4667"/>
    <property type="match status" value="1"/>
</dbReference>
<dbReference type="InterPro" id="IPR011990">
    <property type="entry name" value="TPR-like_helical_dom_sf"/>
</dbReference>
<dbReference type="Pfam" id="PF14559">
    <property type="entry name" value="TPR_19"/>
    <property type="match status" value="4"/>
</dbReference>
<dbReference type="EMBL" id="JBDPZD010000002">
    <property type="protein sequence ID" value="MEO3691706.1"/>
    <property type="molecule type" value="Genomic_DNA"/>
</dbReference>
<protein>
    <submittedName>
        <fullName evidence="5">XrtA/PEP-CTERM system TPR-repeat protein PrsT</fullName>
    </submittedName>
</protein>
<evidence type="ECO:0000256" key="2">
    <source>
        <dbReference type="ARBA" id="ARBA00022803"/>
    </source>
</evidence>
<dbReference type="InterPro" id="IPR014266">
    <property type="entry name" value="PEP-CTERM_TPR_PrsT"/>
</dbReference>
<sequence length="923" mass="99864">MKTRLISWMVCAALAACSGRSDEELLAAAAQRMQANDPGGASIELKNLLQRSPDNAQARQLLGKALLDAGDLAGAEIELRRAQDLGASPSQVAPLLAQALLESGQGKKLIGELADRSLAEPEATAKLQGSLAMAYLQQGNLLEAKAAATKAQQSAPGTETSVLVNARVRAAAGSRDEALSLLDELLAREAKSVKALQLKAEILASLGRNEEVIDLLQRILQLDPNVYEARSLLLREALAKNRIDDATKLVESMPEKMTKRPQGHFLQAQLALAKGDAAKARELGQPLLKVMPNYVPLLRLLAGAYQQLGQIPDAENMLGQALKQLPEDRSLRRQYANLQLQARQPARALDTLKAVIDSGKVDADTLLIYGRAQMAQGNFAVADNAFAQASKLRPEDPRLQAALALSTLVRDGDSNKAKVDAAVAQLRELAAKDTGSAYDMLLVNAQLRRRDLPAAMAAIDKLQAKTPNSPEPFNLRGRVQLAQKDFKQARASFEAASKADPKYLPAVLGLAALDQRDGRVEDAIKRLEAFVGQQSQSAMARLALAELLFGSKAEPERITTVLTEGVRLEPNEPALRVALIDHRLMLNDTAGAAQAAQEAAAALPNSPDLLERLARTQLASNDKSQALKSYSKLTSLAPNKASGYLGLAQIRFMEQDIPGAEREIKRALDAEPNSVIAQRLSIQIAVRQGRLDQAQAQMRQRQKDRPNEGFAYIAEADIELRRQHPELALGLLKKAVATTDPQDAPVRLFSMLLSMKKRDEALAFETQWLNAHPADNAFAGGVADVLLAQGDLEGALGRYENFLKRNPDSLPFINNVAWLRAKTGKAGAAELAERGLKLKPSYAPLRDTYATVLATDKQYDKAINLQRQLISDTPDQPAYKVTLAQVLIAAGKKDAARQELEALAKLGPQFPMQPQVAALLKSL</sequence>
<dbReference type="NCBIfam" id="TIGR02917">
    <property type="entry name" value="PEP_TPR_lipo"/>
    <property type="match status" value="1"/>
</dbReference>
<keyword evidence="1" id="KW-0677">Repeat</keyword>
<dbReference type="InterPro" id="IPR019734">
    <property type="entry name" value="TPR_rpt"/>
</dbReference>
<dbReference type="Proteomes" id="UP001495147">
    <property type="component" value="Unassembled WGS sequence"/>
</dbReference>
<proteinExistence type="predicted"/>
<feature type="domain" description="Tetratricopeptide repeat protein 21A/21B second ARM" evidence="4">
    <location>
        <begin position="468"/>
        <end position="689"/>
    </location>
</feature>
<name>A0ABV0G1U6_9BURK</name>
<comment type="caution">
    <text evidence="5">The sequence shown here is derived from an EMBL/GenBank/DDBJ whole genome shotgun (WGS) entry which is preliminary data.</text>
</comment>
<keyword evidence="2 3" id="KW-0802">TPR repeat</keyword>
<dbReference type="SUPFAM" id="SSF48452">
    <property type="entry name" value="TPR-like"/>
    <property type="match status" value="5"/>
</dbReference>
<dbReference type="RefSeq" id="WP_347704519.1">
    <property type="nucleotide sequence ID" value="NZ_JBDPZD010000002.1"/>
</dbReference>
<evidence type="ECO:0000313" key="5">
    <source>
        <dbReference type="EMBL" id="MEO3691706.1"/>
    </source>
</evidence>
<evidence type="ECO:0000256" key="3">
    <source>
        <dbReference type="PROSITE-ProRule" id="PRU00339"/>
    </source>
</evidence>
<gene>
    <name evidence="5" type="primary">prsT</name>
    <name evidence="5" type="ORF">ABDJ85_09515</name>
</gene>
<feature type="repeat" description="TPR" evidence="3">
    <location>
        <begin position="363"/>
        <end position="396"/>
    </location>
</feature>
<evidence type="ECO:0000256" key="1">
    <source>
        <dbReference type="ARBA" id="ARBA00022737"/>
    </source>
</evidence>
<dbReference type="Pfam" id="PF13432">
    <property type="entry name" value="TPR_16"/>
    <property type="match status" value="1"/>
</dbReference>
<dbReference type="Pfam" id="PF25060">
    <property type="entry name" value="ARM_TT21_2nd"/>
    <property type="match status" value="1"/>
</dbReference>
<reference evidence="5 6" key="1">
    <citation type="submission" date="2024-05" db="EMBL/GenBank/DDBJ databases">
        <title>Roseateles sp. DJS-2-20 16S ribosomal RNA gene Genome sequencing and assembly.</title>
        <authorList>
            <person name="Woo H."/>
        </authorList>
    </citation>
    <scope>NUCLEOTIDE SEQUENCE [LARGE SCALE GENOMIC DNA]</scope>
    <source>
        <strain evidence="5 6">DJS-2-20</strain>
    </source>
</reference>
<keyword evidence="6" id="KW-1185">Reference proteome</keyword>
<organism evidence="5 6">
    <name type="scientific">Roseateles paludis</name>
    <dbReference type="NCBI Taxonomy" id="3145238"/>
    <lineage>
        <taxon>Bacteria</taxon>
        <taxon>Pseudomonadati</taxon>
        <taxon>Pseudomonadota</taxon>
        <taxon>Betaproteobacteria</taxon>
        <taxon>Burkholderiales</taxon>
        <taxon>Sphaerotilaceae</taxon>
        <taxon>Roseateles</taxon>
    </lineage>
</organism>
<dbReference type="PROSITE" id="PS51257">
    <property type="entry name" value="PROKAR_LIPOPROTEIN"/>
    <property type="match status" value="1"/>
</dbReference>
<dbReference type="PROSITE" id="PS50005">
    <property type="entry name" value="TPR"/>
    <property type="match status" value="2"/>
</dbReference>